<protein>
    <submittedName>
        <fullName evidence="4">Non-ribosomal peptide synthetase module, siderophore biosynthesis vulnibactin-specific</fullName>
    </submittedName>
</protein>
<dbReference type="SMR" id="A0A3Q0KYZ0"/>
<dbReference type="InterPro" id="IPR020845">
    <property type="entry name" value="AMP-binding_CS"/>
</dbReference>
<reference evidence="4 5" key="3">
    <citation type="journal article" date="2011" name="Mol. Syst. Biol.">
        <title>Integrative genome-scale metabolic analysis of Vibrio vulnificus for drug targeting and discovery.</title>
        <authorList>
            <person name="Kim H.U."/>
            <person name="Kim S.Y."/>
            <person name="Jeong H."/>
            <person name="Kim T.Y."/>
            <person name="Kim J.J."/>
            <person name="Choy H.E."/>
            <person name="Yi K.Y."/>
            <person name="Rhee J.H."/>
            <person name="Lee S.Y."/>
        </authorList>
    </citation>
    <scope>NUCLEOTIDE SEQUENCE [LARGE SCALE GENOMIC DNA]</scope>
    <source>
        <strain evidence="4 5">CMCP6</strain>
    </source>
</reference>
<dbReference type="InterPro" id="IPR010071">
    <property type="entry name" value="AA_adenyl_dom"/>
</dbReference>
<gene>
    <name evidence="4" type="ordered locus">VV2_0831</name>
</gene>
<evidence type="ECO:0000256" key="1">
    <source>
        <dbReference type="ARBA" id="ARBA00022598"/>
    </source>
</evidence>
<dbReference type="GO" id="GO:0016874">
    <property type="term" value="F:ligase activity"/>
    <property type="evidence" value="ECO:0007669"/>
    <property type="project" value="UniProtKB-KW"/>
</dbReference>
<dbReference type="PANTHER" id="PTHR45527">
    <property type="entry name" value="NONRIBOSOMAL PEPTIDE SYNTHETASE"/>
    <property type="match status" value="1"/>
</dbReference>
<dbReference type="Gene3D" id="3.30.300.30">
    <property type="match status" value="1"/>
</dbReference>
<dbReference type="InterPro" id="IPR045851">
    <property type="entry name" value="AMP-bd_C_sf"/>
</dbReference>
<dbReference type="Proteomes" id="UP000002275">
    <property type="component" value="Chromosome II"/>
</dbReference>
<dbReference type="Pfam" id="PF00668">
    <property type="entry name" value="Condensation"/>
    <property type="match status" value="2"/>
</dbReference>
<sequence length="1520" mass="169111">MIIINVNLGGEMLSNCAPTDDRPTGEVNGLCLDFNMKEMTAMQAAYWLGRQKGNAMEGLAAHLYAEFDGRDLNREALSMAVRALYAKHPMLRLAITAEGQQHILPLSACHQLTVEDIARYSKPEVEQFLHNKRERMSHQILDLNQSSPIEISVTLLANNEHRLHIDADMIACDAQSFRIVVEELARLYLSAQESDLVMSEEPQITYFHYLDHQQADRYLAQRKASDKQWWQARLSSLPPEPPLPYLSHQDNEARPQTQRLAHQFTHQERVALEALAKEHHLTLTQLFLALFSQVIATGAREHRFRLNVPTFHRGIYDPQIEQAVGDFSNLLIFSAHVDKTQTLLSHCRQVANQLNLLLSHETYSGVQVMRDLSRLAGQVQRSPVVFTSGMDIDGGELFSQQVTDSLGRMNWVISQGAQVTLDAQIAPAYGGILANWDIRSDLLEQEVIESMFAHYVALIRRLATFPQIMHQTLEQLDAALGQSESKNIAATPLSNLQKSYLLGRSTQIALGGVAMHEFREYRGNLATETVRENLTRLVEQLPALRTHIDQDKLLQFVSPIIELNLKTFDFQHLSREKALLAVEPLREHYRHKMHDLSGSPWEVCVVQLPPEYASRINTIIFTSFDALIVDGRSHSIILATLLGQQEDGIQDLLPPRSPKRQGPVIDTAKRAQDERYWQEKLHRDCLPPALPWKQPLETIRTSRYARESLQIRRAELQQLTLLGAENGLFVNSLLTAAIVQVLACWTTENGMRIGFPVVIPQQDELAGNESTFVILEHEKSDASVLSQALDLQSDMLEALEHLDFSGVDVNRLLMNGSSPALALPVVITNGLSWQTLKETDDVALFSGVTQTPQMALDIRLTYDEQKNLIVSFDYAVDALETNVVCDILNALKTLLQQLSESQQGLLPSSSFLDLSHYRLNSDETQRDPSDFLSHIARQLFDEANEKTAIICGENTVSYAELGSKVACVIGQLNVRGLQQGSVVAICLPRSVEHLVMTLACSLSGMVWVPIDASSPHDRLAYLLSNCNAELVVTQHGDVVASVAFSELLSPIASEAPLPSDEQLSCLSQSTQTAYYLYTSGTTGKPKCVVVNNQATSNVIGQTCREWSISSQDVIMSVTPYHHDMSVFDVFAAFSSGATLVLPGADGEKDALKWNQLIEQHKVTIWVSVPAILEMLLSCTQGSQLQSLRLVAQGGDYIKPATIAQLRALESSIRLISLGGPTETTIWSIWHELTDADVSTIPYGRPLPGNRYFILDERQQHVPQGVVGRIYTVGVNLAQGYLENGELKQTDFVTINDDRGEPVRAFRTGDQGYYRQDGNIIFASRVNGYVKVRGVRVSLPDIEKELLKHPLIANAVVVDYLDGNGDSALAALFTLNSDKPLTAQQLRQFAQQCLPQSHIPTHFMPMTILPLSANGKVDRKQCQARVVASLLPSESGTHAEREKGEVLKPTLLAQIEQIYRQVIATDEVFDDAQELAFLSRGLLPSHLVSIASLLNQRFASQLSASQLVRCQSAQQVAALLA</sequence>
<keyword evidence="1" id="KW-0436">Ligase</keyword>
<dbReference type="SUPFAM" id="SSF56801">
    <property type="entry name" value="Acetyl-CoA synthetase-like"/>
    <property type="match status" value="1"/>
</dbReference>
<proteinExistence type="predicted"/>
<feature type="domain" description="Condensation" evidence="3">
    <location>
        <begin position="515"/>
        <end position="900"/>
    </location>
</feature>
<name>A0A3Q0KYZ0_VIBVU</name>
<dbReference type="InterPro" id="IPR001242">
    <property type="entry name" value="Condensation_dom"/>
</dbReference>
<dbReference type="NCBIfam" id="TIGR01733">
    <property type="entry name" value="AA-adenyl-dom"/>
    <property type="match status" value="1"/>
</dbReference>
<dbReference type="InterPro" id="IPR023213">
    <property type="entry name" value="CAT-like_dom_sf"/>
</dbReference>
<dbReference type="Gene3D" id="3.30.559.30">
    <property type="entry name" value="Nonribosomal peptide synthetase, condensation domain"/>
    <property type="match status" value="2"/>
</dbReference>
<dbReference type="Gene3D" id="3.40.50.12780">
    <property type="entry name" value="N-terminal domain of ligase-like"/>
    <property type="match status" value="1"/>
</dbReference>
<evidence type="ECO:0000313" key="5">
    <source>
        <dbReference type="Proteomes" id="UP000002275"/>
    </source>
</evidence>
<reference evidence="5" key="1">
    <citation type="submission" date="2002-12" db="EMBL/GenBank/DDBJ databases">
        <title>Complete genome sequence of Vibrio vulnificus CMCP6.</title>
        <authorList>
            <person name="Rhee J.H."/>
            <person name="Kim S.Y."/>
            <person name="Chung S.S."/>
            <person name="Kim J.J."/>
            <person name="Moon Y.H."/>
            <person name="Jeong H."/>
            <person name="Choy H.E."/>
        </authorList>
    </citation>
    <scope>NUCLEOTIDE SEQUENCE [LARGE SCALE GENOMIC DNA]</scope>
    <source>
        <strain evidence="5">CMCP6</strain>
    </source>
</reference>
<evidence type="ECO:0000259" key="2">
    <source>
        <dbReference type="Pfam" id="PF00501"/>
    </source>
</evidence>
<dbReference type="CDD" id="cd19535">
    <property type="entry name" value="Cyc_NRPS"/>
    <property type="match status" value="1"/>
</dbReference>
<dbReference type="InterPro" id="IPR057737">
    <property type="entry name" value="Condensation_MtbB-like"/>
</dbReference>
<dbReference type="KEGG" id="vvu:VV2_0831"/>
<dbReference type="Gene3D" id="3.30.559.10">
    <property type="entry name" value="Chloramphenicol acetyltransferase-like domain"/>
    <property type="match status" value="2"/>
</dbReference>
<dbReference type="EMBL" id="AE016796">
    <property type="protein sequence ID" value="AAO07755.1"/>
    <property type="molecule type" value="Genomic_DNA"/>
</dbReference>
<dbReference type="InterPro" id="IPR042099">
    <property type="entry name" value="ANL_N_sf"/>
</dbReference>
<dbReference type="PANTHER" id="PTHR45527:SF10">
    <property type="entry name" value="PYOCHELIN SYNTHASE PCHF"/>
    <property type="match status" value="1"/>
</dbReference>
<dbReference type="GO" id="GO:0031177">
    <property type="term" value="F:phosphopantetheine binding"/>
    <property type="evidence" value="ECO:0007669"/>
    <property type="project" value="TreeGrafter"/>
</dbReference>
<dbReference type="GO" id="GO:0005737">
    <property type="term" value="C:cytoplasm"/>
    <property type="evidence" value="ECO:0007669"/>
    <property type="project" value="TreeGrafter"/>
</dbReference>
<dbReference type="GO" id="GO:0043041">
    <property type="term" value="P:amino acid activation for nonribosomal peptide biosynthetic process"/>
    <property type="evidence" value="ECO:0007669"/>
    <property type="project" value="TreeGrafter"/>
</dbReference>
<reference evidence="4 5" key="2">
    <citation type="journal article" date="2003" name="Infect. Immun.">
        <title>Characterization and pathogenic significance of Vibrio vulnificus antigens preferentially expressed in septicemic patients.</title>
        <authorList>
            <person name="Kim Y.R."/>
            <person name="Lee S.E."/>
            <person name="Kim C.M."/>
            <person name="Kim S.Y."/>
            <person name="Shin E.K."/>
            <person name="Shin D.H."/>
            <person name="Chung S.S."/>
            <person name="Choy H.E."/>
            <person name="Progulske-Fox A."/>
            <person name="Hillman J.D."/>
            <person name="Handfield M."/>
            <person name="Rhee J.H."/>
        </authorList>
    </citation>
    <scope>NUCLEOTIDE SEQUENCE [LARGE SCALE GENOMIC DNA]</scope>
    <source>
        <strain evidence="4 5">CMCP6</strain>
    </source>
</reference>
<feature type="domain" description="AMP-dependent synthetase/ligase" evidence="2">
    <location>
        <begin position="943"/>
        <end position="1281"/>
    </location>
</feature>
<dbReference type="InterPro" id="IPR000873">
    <property type="entry name" value="AMP-dep_synth/lig_dom"/>
</dbReference>
<evidence type="ECO:0000313" key="4">
    <source>
        <dbReference type="EMBL" id="AAO07755.1"/>
    </source>
</evidence>
<organism evidence="4 5">
    <name type="scientific">Vibrio vulnificus (strain CMCP6)</name>
    <dbReference type="NCBI Taxonomy" id="216895"/>
    <lineage>
        <taxon>Bacteria</taxon>
        <taxon>Pseudomonadati</taxon>
        <taxon>Pseudomonadota</taxon>
        <taxon>Gammaproteobacteria</taxon>
        <taxon>Vibrionales</taxon>
        <taxon>Vibrionaceae</taxon>
        <taxon>Vibrio</taxon>
    </lineage>
</organism>
<evidence type="ECO:0000259" key="3">
    <source>
        <dbReference type="Pfam" id="PF00668"/>
    </source>
</evidence>
<dbReference type="SUPFAM" id="SSF52777">
    <property type="entry name" value="CoA-dependent acyltransferases"/>
    <property type="match status" value="4"/>
</dbReference>
<feature type="domain" description="Condensation" evidence="3">
    <location>
        <begin position="39"/>
        <end position="473"/>
    </location>
</feature>
<dbReference type="Pfam" id="PF00501">
    <property type="entry name" value="AMP-binding"/>
    <property type="match status" value="1"/>
</dbReference>
<accession>A0A3Q0KYZ0</accession>
<dbReference type="PROSITE" id="PS00455">
    <property type="entry name" value="AMP_BINDING"/>
    <property type="match status" value="1"/>
</dbReference>
<dbReference type="GO" id="GO:0044550">
    <property type="term" value="P:secondary metabolite biosynthetic process"/>
    <property type="evidence" value="ECO:0007669"/>
    <property type="project" value="TreeGrafter"/>
</dbReference>